<dbReference type="RefSeq" id="XP_810157.1">
    <property type="nucleotide sequence ID" value="XM_805064.1"/>
</dbReference>
<keyword evidence="4" id="KW-1185">Reference proteome</keyword>
<keyword evidence="1" id="KW-0175">Coiled coil</keyword>
<accession>Q4D705</accession>
<organism evidence="3 4">
    <name type="scientific">Trypanosoma cruzi (strain CL Brener)</name>
    <dbReference type="NCBI Taxonomy" id="353153"/>
    <lineage>
        <taxon>Eukaryota</taxon>
        <taxon>Discoba</taxon>
        <taxon>Euglenozoa</taxon>
        <taxon>Kinetoplastea</taxon>
        <taxon>Metakinetoplastina</taxon>
        <taxon>Trypanosomatida</taxon>
        <taxon>Trypanosomatidae</taxon>
        <taxon>Trypanosoma</taxon>
        <taxon>Schizotrypanum</taxon>
    </lineage>
</organism>
<dbReference type="EMBL" id="AAHK01000901">
    <property type="protein sequence ID" value="EAN88306.1"/>
    <property type="molecule type" value="Genomic_DNA"/>
</dbReference>
<dbReference type="AlphaFoldDB" id="Q4D705"/>
<protein>
    <submittedName>
        <fullName evidence="3">Uncharacterized protein</fullName>
    </submittedName>
</protein>
<evidence type="ECO:0000256" key="2">
    <source>
        <dbReference type="SAM" id="MobiDB-lite"/>
    </source>
</evidence>
<evidence type="ECO:0000313" key="3">
    <source>
        <dbReference type="EMBL" id="EAN88306.1"/>
    </source>
</evidence>
<dbReference type="InParanoid" id="Q4D705"/>
<dbReference type="Proteomes" id="UP000002296">
    <property type="component" value="Unassembled WGS sequence"/>
</dbReference>
<evidence type="ECO:0000313" key="4">
    <source>
        <dbReference type="Proteomes" id="UP000002296"/>
    </source>
</evidence>
<comment type="caution">
    <text evidence="3">The sequence shown here is derived from an EMBL/GenBank/DDBJ whole genome shotgun (WGS) entry which is preliminary data.</text>
</comment>
<dbReference type="eggNOG" id="ENOG502QZ2A">
    <property type="taxonomic scope" value="Eukaryota"/>
</dbReference>
<name>Q4D705_TRYCC</name>
<dbReference type="KEGG" id="tcr:509641.40"/>
<feature type="coiled-coil region" evidence="1">
    <location>
        <begin position="1725"/>
        <end position="1784"/>
    </location>
</feature>
<reference evidence="3 4" key="1">
    <citation type="journal article" date="2005" name="Science">
        <title>The genome sequence of Trypanosoma cruzi, etiologic agent of Chagas disease.</title>
        <authorList>
            <person name="El-Sayed N.M."/>
            <person name="Myler P.J."/>
            <person name="Bartholomeu D.C."/>
            <person name="Nilsson D."/>
            <person name="Aggarwal G."/>
            <person name="Tran A.N."/>
            <person name="Ghedin E."/>
            <person name="Worthey E.A."/>
            <person name="Delcher A.L."/>
            <person name="Blandin G."/>
            <person name="Westenberger S.J."/>
            <person name="Caler E."/>
            <person name="Cerqueira G.C."/>
            <person name="Branche C."/>
            <person name="Haas B."/>
            <person name="Anupama A."/>
            <person name="Arner E."/>
            <person name="Aslund L."/>
            <person name="Attipoe P."/>
            <person name="Bontempi E."/>
            <person name="Bringaud F."/>
            <person name="Burton P."/>
            <person name="Cadag E."/>
            <person name="Campbell D.A."/>
            <person name="Carrington M."/>
            <person name="Crabtree J."/>
            <person name="Darban H."/>
            <person name="da Silveira J.F."/>
            <person name="de Jong P."/>
            <person name="Edwards K."/>
            <person name="Englund P.T."/>
            <person name="Fazelina G."/>
            <person name="Feldblyum T."/>
            <person name="Ferella M."/>
            <person name="Frasch A.C."/>
            <person name="Gull K."/>
            <person name="Horn D."/>
            <person name="Hou L."/>
            <person name="Huang Y."/>
            <person name="Kindlund E."/>
            <person name="Klingbeil M."/>
            <person name="Kluge S."/>
            <person name="Koo H."/>
            <person name="Lacerda D."/>
            <person name="Levin M.J."/>
            <person name="Lorenzi H."/>
            <person name="Louie T."/>
            <person name="Machado C.R."/>
            <person name="McCulloch R."/>
            <person name="McKenna A."/>
            <person name="Mizuno Y."/>
            <person name="Mottram J.C."/>
            <person name="Nelson S."/>
            <person name="Ochaya S."/>
            <person name="Osoegawa K."/>
            <person name="Pai G."/>
            <person name="Parsons M."/>
            <person name="Pentony M."/>
            <person name="Pettersson U."/>
            <person name="Pop M."/>
            <person name="Ramirez J.L."/>
            <person name="Rinta J."/>
            <person name="Robertson L."/>
            <person name="Salzberg S.L."/>
            <person name="Sanchez D.O."/>
            <person name="Seyler A."/>
            <person name="Sharma R."/>
            <person name="Shetty J."/>
            <person name="Simpson A.J."/>
            <person name="Sisk E."/>
            <person name="Tammi M.T."/>
            <person name="Tarleton R."/>
            <person name="Teixeira S."/>
            <person name="Van Aken S."/>
            <person name="Vogt C."/>
            <person name="Ward P.N."/>
            <person name="Wickstead B."/>
            <person name="Wortman J."/>
            <person name="White O."/>
            <person name="Fraser C.M."/>
            <person name="Stuart K.D."/>
            <person name="Andersson B."/>
        </authorList>
    </citation>
    <scope>NUCLEOTIDE SEQUENCE [LARGE SCALE GENOMIC DNA]</scope>
    <source>
        <strain evidence="3 4">CL Brener</strain>
    </source>
</reference>
<evidence type="ECO:0000256" key="1">
    <source>
        <dbReference type="SAM" id="Coils"/>
    </source>
</evidence>
<feature type="region of interest" description="Disordered" evidence="2">
    <location>
        <begin position="64"/>
        <end position="84"/>
    </location>
</feature>
<sequence>MNFWSRLFSPRYFFHCRFSLYFCWGPNERSRKEKEKGGVPLERLRLGAAGGTEMPASFVSFGAKRSRDEGGENDNLRTPQFSASSSSHAAIIEITHGMSRSAAAEYDKQSVGPTVPWKDTDALLNSPSFREKTCRFLTLRADGVRPDGPVEMGVIQLLANDGKTLLFTSDAIKPVNISTADGKRVCIGDLVLFQRFTSDAQEGNGNTFVPAMVEFVALDSSALTDEADWSHAVSWNAVTMANWMHQLLSVPPGLAQLTCIMDSFWGDVGASVTVADAWLRSLQLPVFIQQLKNLDGVELRKIQQVKKLVFSMLRLYVAILGNAEAIITLSSTVEGVVYQFLGSPLFVEGLSSVLPQLAGNVSESTWASAQQAMLEAMKFALRYVCREVVEEEGKVQREAREHAERGFLTVLHRISALWLTHEKRAPQPGIQAVMKLVEEMARIGVFRRAAQWMRHKERLAETVSLVDKVHRPPTLKDIKDLHGLKLSSLREMMMAMNQTYTPYLRQETLRFVECAMLAAYAELYGPVACAVSSYMESVDKTRAGDGDQGSMMKPLHVTQVSQSSLRFELSEYSLEEVRLHALFGLPLFVTLRVTSEMSVSSRYLLETHSCFGFILVMLNGKTFVFPVVLCGVVNKTEKESAIISIAYVLRDRDILPSLVAASAASSSEHQGIPEAWLFFDSCHVEKESGDDDDDDDALPVDHLGSKTPRFLPMGTSAVSYFLYILHLQKLRAQMRQEELNSLTAVGRAKGGQGKGDLANKGGVLWWGSDSSGVAGDMFTQTSSLTGENEMLQRCLSEIAAATLLTASQVECLHTLTTAGPGLRTLVGAVGCGKTTLMHASSLSRGRMQEALRKHHQPLWHATIKHSAQTLYTRLGELAAAEEMEDLFKASDGSSARDLPEEVTNAALGHIQEHVHLSEKLRHCHTPMLLRPRAFKQTIPFHSARVLQEENIAQHFCSIETLMKQSHQRSLNAPLAAVLNARLKRLKRLGDLLDTIALSLEEIVVPEEGEWKLFIEFLPWIMSKKERMDTFTEALRKGKTWEAYLSEDLWDASTLVRSTDFDYTPQKTVWKSMGPAGSAFHAVTLPNASRSLCEYSQAEAAGWRAVFWEKQRDLLSFLQQEIMDEGRHIFLLFLDLIQAVAATSQTSKATVVTATGGTLLREISFLRKWQPHYLVVDDYDQICDSLYLTLSSVTSAIVSHQAESSFQHEQRLPVVILRALQRELQGTPLLSTVVLSESFRSTNPDIHKAAQLCRNASVAFSTALPLGVAGIKEGANNFVVVEGADGGGVGNDNGDDQTMRKHAALAGFSSPCSVEFWTHAVALSAAVACDGVAAAFVRNRLREIEASMTVTVYCGFVKDKAVILEGMMSGSDVDATEIMGPVCTIPFDSEAFVERDEECDVAVLCLSGIARRLRRFSSLGRHQAWERLGAERSFVEQLEWWLWRTVSYVRRGVILVGSREVFSFIEPLHRLERFVLQMREKRQFWLPPEAKGAALALRCPDHENFRQLALIAYSDYGGCQVRVMGEKTCRSLCLAPYENCTNPSHACLRICHVSGRESGALAMEDDEDPSHSNCPFPCMRVLPCGHMCVRRCGELCLPCEFVGLQELSCGQRVVSGISDVGPVQTLVHHFQRISCGESPQLCEERVTLRCSRCGVKNPMLCHEVVARGGMERAKLTELECAGCVALYNRVAREHEAAEIASTVPPTAGDLPLKSLPKAAQTRLQELQSITAKKAQLMLQKEALETMQGGQNSEFYQQQEMYNRMQKQQEEEVRAHRQRVQENIQKWKKILKQKYAVQMTVNEAMDTEVPLMISEAIAEEEKQRSHLFV</sequence>
<gene>
    <name evidence="3" type="ORF">Tc00.1047053509641.40</name>
</gene>
<dbReference type="GeneID" id="3540885"/>
<dbReference type="PaxDb" id="353153-Q4D705"/>
<proteinExistence type="predicted"/>